<keyword evidence="3" id="KW-1185">Reference proteome</keyword>
<name>A0ABV2AMQ9_9EUKA</name>
<dbReference type="EMBL" id="JBDODL010000962">
    <property type="protein sequence ID" value="MES1920928.1"/>
    <property type="molecule type" value="Genomic_DNA"/>
</dbReference>
<dbReference type="InterPro" id="IPR002654">
    <property type="entry name" value="Glyco_trans_25"/>
</dbReference>
<gene>
    <name evidence="2" type="ORF">MHBO_002536</name>
</gene>
<dbReference type="Proteomes" id="UP001439008">
    <property type="component" value="Unassembled WGS sequence"/>
</dbReference>
<feature type="domain" description="Glycosyl transferase family 25" evidence="1">
    <location>
        <begin position="29"/>
        <end position="143"/>
    </location>
</feature>
<evidence type="ECO:0000259" key="1">
    <source>
        <dbReference type="Pfam" id="PF01755"/>
    </source>
</evidence>
<proteinExistence type="predicted"/>
<evidence type="ECO:0000313" key="3">
    <source>
        <dbReference type="Proteomes" id="UP001439008"/>
    </source>
</evidence>
<dbReference type="Pfam" id="PF01755">
    <property type="entry name" value="Glyco_transf_25"/>
    <property type="match status" value="1"/>
</dbReference>
<reference evidence="2 3" key="1">
    <citation type="journal article" date="2024" name="BMC Biol.">
        <title>Comparative genomics of Ascetosporea gives new insight into the evolutionary basis for animal parasitism in Rhizaria.</title>
        <authorList>
            <person name="Hiltunen Thoren M."/>
            <person name="Onut-Brannstrom I."/>
            <person name="Alfjorden A."/>
            <person name="Peckova H."/>
            <person name="Swords F."/>
            <person name="Hooper C."/>
            <person name="Holzer A.S."/>
            <person name="Bass D."/>
            <person name="Burki F."/>
        </authorList>
    </citation>
    <scope>NUCLEOTIDE SEQUENCE [LARGE SCALE GENOMIC DNA]</scope>
    <source>
        <strain evidence="2">20-A016</strain>
    </source>
</reference>
<accession>A0ABV2AMQ9</accession>
<protein>
    <recommendedName>
        <fullName evidence="1">Glycosyl transferase family 25 domain-containing protein</fullName>
    </recommendedName>
</protein>
<sequence length="155" mass="18053">MVLICFLIVQLSKGDFLNTNIVRINDFFDKVYVINLERRTDRLSTINASLRRLNVSFETIKAIDGNSKDLIKQFKQLKKEGKIFSEPGSLGLSLTMLKTIRLAKEKNHRKILWLEDDATFKLDFNFEFDKVIKRIPSNWTVLYLGCTLKNTRGCF</sequence>
<comment type="caution">
    <text evidence="2">The sequence shown here is derived from an EMBL/GenBank/DDBJ whole genome shotgun (WGS) entry which is preliminary data.</text>
</comment>
<evidence type="ECO:0000313" key="2">
    <source>
        <dbReference type="EMBL" id="MES1920928.1"/>
    </source>
</evidence>
<organism evidence="2 3">
    <name type="scientific">Bonamia ostreae</name>
    <dbReference type="NCBI Taxonomy" id="126728"/>
    <lineage>
        <taxon>Eukaryota</taxon>
        <taxon>Sar</taxon>
        <taxon>Rhizaria</taxon>
        <taxon>Endomyxa</taxon>
        <taxon>Ascetosporea</taxon>
        <taxon>Haplosporida</taxon>
        <taxon>Bonamia</taxon>
    </lineage>
</organism>